<keyword evidence="1" id="KW-0863">Zinc-finger</keyword>
<dbReference type="PANTHER" id="PTHR34482:SF49">
    <property type="entry name" value="RETROTRANSPOSON GAG DOMAIN-CONTAINING PROTEIN"/>
    <property type="match status" value="1"/>
</dbReference>
<keyword evidence="1" id="KW-0862">Zinc</keyword>
<dbReference type="SUPFAM" id="SSF57756">
    <property type="entry name" value="Retrovirus zinc finger-like domains"/>
    <property type="match status" value="1"/>
</dbReference>
<name>A0AAP0PIR0_9MAGN</name>
<evidence type="ECO:0000313" key="5">
    <source>
        <dbReference type="Proteomes" id="UP001417504"/>
    </source>
</evidence>
<protein>
    <recommendedName>
        <fullName evidence="3">CCHC-type domain-containing protein</fullName>
    </recommendedName>
</protein>
<gene>
    <name evidence="4" type="ORF">Sjap_004092</name>
</gene>
<dbReference type="PROSITE" id="PS50158">
    <property type="entry name" value="ZF_CCHC"/>
    <property type="match status" value="1"/>
</dbReference>
<dbReference type="Proteomes" id="UP001417504">
    <property type="component" value="Unassembled WGS sequence"/>
</dbReference>
<evidence type="ECO:0000259" key="3">
    <source>
        <dbReference type="PROSITE" id="PS50158"/>
    </source>
</evidence>
<dbReference type="EMBL" id="JBBNAE010000002">
    <property type="protein sequence ID" value="KAK9144189.1"/>
    <property type="molecule type" value="Genomic_DNA"/>
</dbReference>
<feature type="region of interest" description="Disordered" evidence="2">
    <location>
        <begin position="216"/>
        <end position="343"/>
    </location>
</feature>
<evidence type="ECO:0000256" key="2">
    <source>
        <dbReference type="SAM" id="MobiDB-lite"/>
    </source>
</evidence>
<dbReference type="Gene3D" id="4.10.60.10">
    <property type="entry name" value="Zinc finger, CCHC-type"/>
    <property type="match status" value="1"/>
</dbReference>
<feature type="domain" description="CCHC-type" evidence="3">
    <location>
        <begin position="347"/>
        <end position="362"/>
    </location>
</feature>
<keyword evidence="1" id="KW-0479">Metal-binding</keyword>
<feature type="region of interest" description="Disordered" evidence="2">
    <location>
        <begin position="19"/>
        <end position="61"/>
    </location>
</feature>
<feature type="compositionally biased region" description="Low complexity" evidence="2">
    <location>
        <begin position="24"/>
        <end position="46"/>
    </location>
</feature>
<feature type="compositionally biased region" description="Low complexity" evidence="2">
    <location>
        <begin position="259"/>
        <end position="283"/>
    </location>
</feature>
<proteinExistence type="predicted"/>
<feature type="compositionally biased region" description="Basic and acidic residues" evidence="2">
    <location>
        <begin position="50"/>
        <end position="61"/>
    </location>
</feature>
<accession>A0AAP0PIR0</accession>
<feature type="compositionally biased region" description="Basic and acidic residues" evidence="2">
    <location>
        <begin position="310"/>
        <end position="320"/>
    </location>
</feature>
<evidence type="ECO:0000313" key="4">
    <source>
        <dbReference type="EMBL" id="KAK9144189.1"/>
    </source>
</evidence>
<reference evidence="4 5" key="1">
    <citation type="submission" date="2024-01" db="EMBL/GenBank/DDBJ databases">
        <title>Genome assemblies of Stephania.</title>
        <authorList>
            <person name="Yang L."/>
        </authorList>
    </citation>
    <scope>NUCLEOTIDE SEQUENCE [LARGE SCALE GENOMIC DNA]</scope>
    <source>
        <strain evidence="4">QJT</strain>
        <tissue evidence="4">Leaf</tissue>
    </source>
</reference>
<sequence length="406" mass="44551">MPETIVAPIAQTGVVLPTQTGVIPSTPSTSLTETPSNPTTPSTKATPEARQAREFQRHQPEKFYGGMNLEAAEIFLRSHEKIHDILATPAHMQPSISFASLFGEADVWWRTTVATKGKPRDWAEFKERFEQKYIPPTVCNLKRTEFQNIRHRADESVMQYMDRYLRLMEYAGGAADTDADQAYYFVHGLLDSIGSMVVTTAPSTLQAAYERAMDSEGFGSTRTGAQAISSAPSQSGRPSGDGRKRKRFRQWSQRDRAHSVASVASPPTAAVVSSAPARSYASVQPPLVSVGQDRQQASRRTEGRGGGQEQRYRQGQRRDQGQGQSSGQAPRQGQRGPLSSGSQRGACFECGQLGHFISACPRLGRGQPQSREQVHAIAAHRRDRSRNLIEDPQSSKGKAVQLGDIL</sequence>
<organism evidence="4 5">
    <name type="scientific">Stephania japonica</name>
    <dbReference type="NCBI Taxonomy" id="461633"/>
    <lineage>
        <taxon>Eukaryota</taxon>
        <taxon>Viridiplantae</taxon>
        <taxon>Streptophyta</taxon>
        <taxon>Embryophyta</taxon>
        <taxon>Tracheophyta</taxon>
        <taxon>Spermatophyta</taxon>
        <taxon>Magnoliopsida</taxon>
        <taxon>Ranunculales</taxon>
        <taxon>Menispermaceae</taxon>
        <taxon>Menispermoideae</taxon>
        <taxon>Cissampelideae</taxon>
        <taxon>Stephania</taxon>
    </lineage>
</organism>
<feature type="compositionally biased region" description="Low complexity" evidence="2">
    <location>
        <begin position="321"/>
        <end position="336"/>
    </location>
</feature>
<dbReference type="GO" id="GO:0008270">
    <property type="term" value="F:zinc ion binding"/>
    <property type="evidence" value="ECO:0007669"/>
    <property type="project" value="UniProtKB-KW"/>
</dbReference>
<feature type="region of interest" description="Disordered" evidence="2">
    <location>
        <begin position="380"/>
        <end position="406"/>
    </location>
</feature>
<dbReference type="InterPro" id="IPR005162">
    <property type="entry name" value="Retrotrans_gag_dom"/>
</dbReference>
<dbReference type="AlphaFoldDB" id="A0AAP0PIR0"/>
<dbReference type="Pfam" id="PF03732">
    <property type="entry name" value="Retrotrans_gag"/>
    <property type="match status" value="1"/>
</dbReference>
<dbReference type="InterPro" id="IPR036875">
    <property type="entry name" value="Znf_CCHC_sf"/>
</dbReference>
<keyword evidence="5" id="KW-1185">Reference proteome</keyword>
<evidence type="ECO:0000256" key="1">
    <source>
        <dbReference type="PROSITE-ProRule" id="PRU00047"/>
    </source>
</evidence>
<dbReference type="GO" id="GO:0003676">
    <property type="term" value="F:nucleic acid binding"/>
    <property type="evidence" value="ECO:0007669"/>
    <property type="project" value="InterPro"/>
</dbReference>
<dbReference type="InterPro" id="IPR001878">
    <property type="entry name" value="Znf_CCHC"/>
</dbReference>
<dbReference type="PANTHER" id="PTHR34482">
    <property type="entry name" value="DNA DAMAGE-INDUCIBLE PROTEIN 1-LIKE"/>
    <property type="match status" value="1"/>
</dbReference>
<comment type="caution">
    <text evidence="4">The sequence shown here is derived from an EMBL/GenBank/DDBJ whole genome shotgun (WGS) entry which is preliminary data.</text>
</comment>
<feature type="compositionally biased region" description="Polar residues" evidence="2">
    <location>
        <begin position="218"/>
        <end position="237"/>
    </location>
</feature>